<evidence type="ECO:0000256" key="7">
    <source>
        <dbReference type="ARBA" id="ARBA00022989"/>
    </source>
</evidence>
<evidence type="ECO:0000313" key="14">
    <source>
        <dbReference type="EMBL" id="MDT0436227.1"/>
    </source>
</evidence>
<dbReference type="SUPFAM" id="SSF144083">
    <property type="entry name" value="Magnesium transport protein CorA, transmembrane region"/>
    <property type="match status" value="1"/>
</dbReference>
<evidence type="ECO:0000256" key="13">
    <source>
        <dbReference type="SAM" id="Phobius"/>
    </source>
</evidence>
<evidence type="ECO:0000256" key="1">
    <source>
        <dbReference type="ARBA" id="ARBA00004651"/>
    </source>
</evidence>
<evidence type="ECO:0000256" key="10">
    <source>
        <dbReference type="ARBA" id="ARBA00034269"/>
    </source>
</evidence>
<dbReference type="PANTHER" id="PTHR46494">
    <property type="entry name" value="CORA FAMILY METAL ION TRANSPORTER (EUROFUNG)"/>
    <property type="match status" value="1"/>
</dbReference>
<keyword evidence="8" id="KW-0406">Ion transport</keyword>
<keyword evidence="15" id="KW-1185">Reference proteome</keyword>
<protein>
    <submittedName>
        <fullName evidence="14">Magnesium and cobalt transport protein CorA</fullName>
    </submittedName>
</protein>
<dbReference type="Gene3D" id="1.20.58.340">
    <property type="entry name" value="Magnesium transport protein CorA, transmembrane region"/>
    <property type="match status" value="2"/>
</dbReference>
<proteinExistence type="inferred from homology"/>
<comment type="function">
    <text evidence="11">Mediates influx of magnesium ions. Alternates between open and closed states. Activated by low cytoplasmic Mg(2+) levels. Inactive when cytoplasmic Mg(2+) levels are high.</text>
</comment>
<sequence>MSERRARPASPDARKSAWRRALTPPRAPEPPAAPAPAGPRPAQPVAPDSVVEAALYRDGVRVSTPATLADTYRELREQPSGMAWIGLARPTESELHSLAEEFDLHPLAVEDAMEAHQRPKLERYGDTLFVVLRAARYLDAPEEVDFGELHVFVGHDFVITVRHAAAPDLSAVRRRMESTPELLALGPEAVLYAILDSVVDGYAPVVAGVQNDVDEIETEVFRGDPEVSRRIYELSREMVEFQRATRPLVGMLHGLMAGFAKYGTDEELQRYLRDVADHVTHTSERVDGFRQALTDILTVNATLVTQQQNAEMRALAEAGFEQNEEIKKISSWAAILFAPTLVGTIYGMNFDRMPELHWSFGYPFAMLLMAAVCTSLYFIFKRRDWL</sequence>
<evidence type="ECO:0000256" key="9">
    <source>
        <dbReference type="ARBA" id="ARBA00023136"/>
    </source>
</evidence>
<dbReference type="RefSeq" id="WP_093836476.1">
    <property type="nucleotide sequence ID" value="NZ_JAVRES010000006.1"/>
</dbReference>
<evidence type="ECO:0000256" key="4">
    <source>
        <dbReference type="ARBA" id="ARBA00022475"/>
    </source>
</evidence>
<dbReference type="PANTHER" id="PTHR46494:SF1">
    <property type="entry name" value="CORA FAMILY METAL ION TRANSPORTER (EUROFUNG)"/>
    <property type="match status" value="1"/>
</dbReference>
<comment type="catalytic activity">
    <reaction evidence="10">
        <text>Mg(2+)(in) = Mg(2+)(out)</text>
        <dbReference type="Rhea" id="RHEA:29827"/>
        <dbReference type="ChEBI" id="CHEBI:18420"/>
    </reaction>
</comment>
<comment type="similarity">
    <text evidence="2">Belongs to the CorA metal ion transporter (MIT) (TC 1.A.35) family.</text>
</comment>
<evidence type="ECO:0000256" key="8">
    <source>
        <dbReference type="ARBA" id="ARBA00023065"/>
    </source>
</evidence>
<dbReference type="SUPFAM" id="SSF143865">
    <property type="entry name" value="CorA soluble domain-like"/>
    <property type="match status" value="1"/>
</dbReference>
<organism evidence="14 15">
    <name type="scientific">Streptomyces doudnae</name>
    <dbReference type="NCBI Taxonomy" id="3075536"/>
    <lineage>
        <taxon>Bacteria</taxon>
        <taxon>Bacillati</taxon>
        <taxon>Actinomycetota</taxon>
        <taxon>Actinomycetes</taxon>
        <taxon>Kitasatosporales</taxon>
        <taxon>Streptomycetaceae</taxon>
        <taxon>Streptomyces</taxon>
    </lineage>
</organism>
<reference evidence="15" key="1">
    <citation type="submission" date="2023-07" db="EMBL/GenBank/DDBJ databases">
        <title>30 novel species of actinomycetes from the DSMZ collection.</title>
        <authorList>
            <person name="Nouioui I."/>
        </authorList>
    </citation>
    <scope>NUCLEOTIDE SEQUENCE [LARGE SCALE GENOMIC DNA]</scope>
    <source>
        <strain evidence="15">DSM 41981</strain>
    </source>
</reference>
<gene>
    <name evidence="14" type="ORF">RM877_16200</name>
</gene>
<feature type="transmembrane region" description="Helical" evidence="13">
    <location>
        <begin position="329"/>
        <end position="348"/>
    </location>
</feature>
<dbReference type="GO" id="GO:0006811">
    <property type="term" value="P:monoatomic ion transport"/>
    <property type="evidence" value="ECO:0007669"/>
    <property type="project" value="UniProtKB-KW"/>
</dbReference>
<keyword evidence="3" id="KW-0813">Transport</keyword>
<keyword evidence="5 13" id="KW-0812">Transmembrane</keyword>
<evidence type="ECO:0000256" key="2">
    <source>
        <dbReference type="ARBA" id="ARBA00009765"/>
    </source>
</evidence>
<dbReference type="FunFam" id="1.20.58.340:FF:000004">
    <property type="entry name" value="Magnesium transport protein CorA"/>
    <property type="match status" value="1"/>
</dbReference>
<dbReference type="InterPro" id="IPR045861">
    <property type="entry name" value="CorA_cytoplasmic_dom"/>
</dbReference>
<evidence type="ECO:0000256" key="3">
    <source>
        <dbReference type="ARBA" id="ARBA00022448"/>
    </source>
</evidence>
<dbReference type="AlphaFoldDB" id="A0ABD5EPN9"/>
<evidence type="ECO:0000313" key="15">
    <source>
        <dbReference type="Proteomes" id="UP001183535"/>
    </source>
</evidence>
<comment type="subcellular location">
    <subcellularLocation>
        <location evidence="1">Cell membrane</location>
        <topology evidence="1">Multi-pass membrane protein</topology>
    </subcellularLocation>
</comment>
<evidence type="ECO:0000256" key="11">
    <source>
        <dbReference type="ARBA" id="ARBA00045497"/>
    </source>
</evidence>
<comment type="caution">
    <text evidence="14">The sequence shown here is derived from an EMBL/GenBank/DDBJ whole genome shotgun (WGS) entry which is preliminary data.</text>
</comment>
<dbReference type="Proteomes" id="UP001183535">
    <property type="component" value="Unassembled WGS sequence"/>
</dbReference>
<dbReference type="EMBL" id="JAVRES010000006">
    <property type="protein sequence ID" value="MDT0436227.1"/>
    <property type="molecule type" value="Genomic_DNA"/>
</dbReference>
<dbReference type="GO" id="GO:0005886">
    <property type="term" value="C:plasma membrane"/>
    <property type="evidence" value="ECO:0007669"/>
    <property type="project" value="UniProtKB-SubCell"/>
</dbReference>
<feature type="compositionally biased region" description="Pro residues" evidence="12">
    <location>
        <begin position="25"/>
        <end position="44"/>
    </location>
</feature>
<accession>A0ABD5EPN9</accession>
<dbReference type="InterPro" id="IPR002523">
    <property type="entry name" value="MgTranspt_CorA/ZnTranspt_ZntB"/>
</dbReference>
<dbReference type="Gene3D" id="3.30.460.20">
    <property type="entry name" value="CorA soluble domain-like"/>
    <property type="match status" value="1"/>
</dbReference>
<dbReference type="CDD" id="cd12830">
    <property type="entry name" value="MtCorA-like"/>
    <property type="match status" value="1"/>
</dbReference>
<keyword evidence="6" id="KW-0460">Magnesium</keyword>
<keyword evidence="7 13" id="KW-1133">Transmembrane helix</keyword>
<dbReference type="InterPro" id="IPR045863">
    <property type="entry name" value="CorA_TM1_TM2"/>
</dbReference>
<dbReference type="Pfam" id="PF01544">
    <property type="entry name" value="CorA"/>
    <property type="match status" value="1"/>
</dbReference>
<feature type="transmembrane region" description="Helical" evidence="13">
    <location>
        <begin position="360"/>
        <end position="380"/>
    </location>
</feature>
<name>A0ABD5EPN9_9ACTN</name>
<evidence type="ECO:0000256" key="12">
    <source>
        <dbReference type="SAM" id="MobiDB-lite"/>
    </source>
</evidence>
<keyword evidence="9 13" id="KW-0472">Membrane</keyword>
<evidence type="ECO:0000256" key="6">
    <source>
        <dbReference type="ARBA" id="ARBA00022842"/>
    </source>
</evidence>
<feature type="region of interest" description="Disordered" evidence="12">
    <location>
        <begin position="1"/>
        <end position="46"/>
    </location>
</feature>
<evidence type="ECO:0000256" key="5">
    <source>
        <dbReference type="ARBA" id="ARBA00022692"/>
    </source>
</evidence>
<keyword evidence="4" id="KW-1003">Cell membrane</keyword>